<keyword evidence="9" id="KW-1185">Reference proteome</keyword>
<dbReference type="PANTHER" id="PTHR23235:SF120">
    <property type="entry name" value="KRUPPEL-LIKE FACTOR 15"/>
    <property type="match status" value="1"/>
</dbReference>
<comment type="caution">
    <text evidence="8">The sequence shown here is derived from an EMBL/GenBank/DDBJ whole genome shotgun (WGS) entry which is preliminary data.</text>
</comment>
<evidence type="ECO:0000256" key="4">
    <source>
        <dbReference type="ARBA" id="ARBA00022833"/>
    </source>
</evidence>
<evidence type="ECO:0000256" key="3">
    <source>
        <dbReference type="ARBA" id="ARBA00022771"/>
    </source>
</evidence>
<dbReference type="FunFam" id="3.30.160.60:FF:000125">
    <property type="entry name" value="Putative zinc finger protein 143"/>
    <property type="match status" value="1"/>
</dbReference>
<evidence type="ECO:0000256" key="5">
    <source>
        <dbReference type="PROSITE-ProRule" id="PRU00042"/>
    </source>
</evidence>
<dbReference type="InterPro" id="IPR013087">
    <property type="entry name" value="Znf_C2H2_type"/>
</dbReference>
<keyword evidence="3 5" id="KW-0863">Zinc-finger</keyword>
<evidence type="ECO:0000259" key="7">
    <source>
        <dbReference type="PROSITE" id="PS50157"/>
    </source>
</evidence>
<dbReference type="PANTHER" id="PTHR23235">
    <property type="entry name" value="KRUEPPEL-LIKE TRANSCRIPTION FACTOR"/>
    <property type="match status" value="1"/>
</dbReference>
<evidence type="ECO:0000256" key="1">
    <source>
        <dbReference type="ARBA" id="ARBA00022723"/>
    </source>
</evidence>
<dbReference type="EMBL" id="JAAAJA010000632">
    <property type="protein sequence ID" value="KAG0250943.1"/>
    <property type="molecule type" value="Genomic_DNA"/>
</dbReference>
<dbReference type="SMART" id="SM00355">
    <property type="entry name" value="ZnF_C2H2"/>
    <property type="match status" value="3"/>
</dbReference>
<dbReference type="OrthoDB" id="8117402at2759"/>
<dbReference type="SUPFAM" id="SSF57667">
    <property type="entry name" value="beta-beta-alpha zinc fingers"/>
    <property type="match status" value="2"/>
</dbReference>
<feature type="region of interest" description="Disordered" evidence="6">
    <location>
        <begin position="263"/>
        <end position="300"/>
    </location>
</feature>
<feature type="domain" description="C2H2-type" evidence="7">
    <location>
        <begin position="369"/>
        <end position="390"/>
    </location>
</feature>
<reference evidence="8" key="1">
    <citation type="journal article" date="2020" name="Fungal Divers.">
        <title>Resolving the Mortierellaceae phylogeny through synthesis of multi-gene phylogenetics and phylogenomics.</title>
        <authorList>
            <person name="Vandepol N."/>
            <person name="Liber J."/>
            <person name="Desiro A."/>
            <person name="Na H."/>
            <person name="Kennedy M."/>
            <person name="Barry K."/>
            <person name="Grigoriev I.V."/>
            <person name="Miller A.N."/>
            <person name="O'Donnell K."/>
            <person name="Stajich J.E."/>
            <person name="Bonito G."/>
        </authorList>
    </citation>
    <scope>NUCLEOTIDE SEQUENCE</scope>
    <source>
        <strain evidence="8">KOD948</strain>
    </source>
</reference>
<dbReference type="FunFam" id="3.30.160.60:FF:000710">
    <property type="entry name" value="Zinc finger protein 768"/>
    <property type="match status" value="1"/>
</dbReference>
<evidence type="ECO:0000313" key="9">
    <source>
        <dbReference type="Proteomes" id="UP000726737"/>
    </source>
</evidence>
<gene>
    <name evidence="8" type="ORF">BG011_007959</name>
</gene>
<dbReference type="GO" id="GO:0000978">
    <property type="term" value="F:RNA polymerase II cis-regulatory region sequence-specific DNA binding"/>
    <property type="evidence" value="ECO:0007669"/>
    <property type="project" value="TreeGrafter"/>
</dbReference>
<evidence type="ECO:0000256" key="2">
    <source>
        <dbReference type="ARBA" id="ARBA00022737"/>
    </source>
</evidence>
<dbReference type="Gene3D" id="3.30.160.60">
    <property type="entry name" value="Classic Zinc Finger"/>
    <property type="match status" value="3"/>
</dbReference>
<dbReference type="GO" id="GO:0008270">
    <property type="term" value="F:zinc ion binding"/>
    <property type="evidence" value="ECO:0007669"/>
    <property type="project" value="UniProtKB-KW"/>
</dbReference>
<keyword evidence="2" id="KW-0677">Repeat</keyword>
<feature type="domain" description="C2H2-type" evidence="7">
    <location>
        <begin position="341"/>
        <end position="368"/>
    </location>
</feature>
<dbReference type="GO" id="GO:0000981">
    <property type="term" value="F:DNA-binding transcription factor activity, RNA polymerase II-specific"/>
    <property type="evidence" value="ECO:0007669"/>
    <property type="project" value="TreeGrafter"/>
</dbReference>
<dbReference type="Proteomes" id="UP000726737">
    <property type="component" value="Unassembled WGS sequence"/>
</dbReference>
<dbReference type="Pfam" id="PF00096">
    <property type="entry name" value="zf-C2H2"/>
    <property type="match status" value="1"/>
</dbReference>
<keyword evidence="4" id="KW-0862">Zinc</keyword>
<sequence length="434" mass="48736">MQPYPQLQLQLQQAPHQHQLYSTMASSVETHSMYPQLQVQQQQVYHQLHNDQQYLSREIQLQHPHPQQHQQQQHSSFPTCLQIRNTTPETIPLSQQPTPSISSYGSQEPLVQAQPYRDLNSLDYYLSSLVHQQFQRPTHQNTTSSFDQGMDLLTAPQMQSNNNTDLLPMLMPSSPSTLVQSPTMSWATVTPTRDSSPDLTATVVELSNYRIKKPAFRCPRKRSGSTYSRSVSKVSRTKIVSSFAHQTDSGSALISDDLSSADNNGDINSNSNMNNNYTQDPSSSSMTTPAAPVKRKRPVRQAKVKVKPTSFACDSPGCDKTFSRAYNLTSHMKTHSAERPFMCGSCPLAFARRHDRERHVRLHTGEKPYACDSCGIGFMRNDALHRHQRICGQSVAALRALLQQRSQSQEQGQADMDAEHESATVCEGVFSVHP</sequence>
<dbReference type="PROSITE" id="PS50157">
    <property type="entry name" value="ZINC_FINGER_C2H2_2"/>
    <property type="match status" value="3"/>
</dbReference>
<keyword evidence="1" id="KW-0479">Metal-binding</keyword>
<dbReference type="PROSITE" id="PS00028">
    <property type="entry name" value="ZINC_FINGER_C2H2_1"/>
    <property type="match status" value="2"/>
</dbReference>
<evidence type="ECO:0000313" key="8">
    <source>
        <dbReference type="EMBL" id="KAG0250943.1"/>
    </source>
</evidence>
<dbReference type="InterPro" id="IPR036236">
    <property type="entry name" value="Znf_C2H2_sf"/>
</dbReference>
<proteinExistence type="predicted"/>
<dbReference type="AlphaFoldDB" id="A0A9P6TXN3"/>
<accession>A0A9P6TXN3</accession>
<feature type="domain" description="C2H2-type" evidence="7">
    <location>
        <begin position="311"/>
        <end position="340"/>
    </location>
</feature>
<protein>
    <recommendedName>
        <fullName evidence="7">C2H2-type domain-containing protein</fullName>
    </recommendedName>
</protein>
<evidence type="ECO:0000256" key="6">
    <source>
        <dbReference type="SAM" id="MobiDB-lite"/>
    </source>
</evidence>
<organism evidence="8 9">
    <name type="scientific">Mortierella polycephala</name>
    <dbReference type="NCBI Taxonomy" id="41804"/>
    <lineage>
        <taxon>Eukaryota</taxon>
        <taxon>Fungi</taxon>
        <taxon>Fungi incertae sedis</taxon>
        <taxon>Mucoromycota</taxon>
        <taxon>Mortierellomycotina</taxon>
        <taxon>Mortierellomycetes</taxon>
        <taxon>Mortierellales</taxon>
        <taxon>Mortierellaceae</taxon>
        <taxon>Mortierella</taxon>
    </lineage>
</organism>
<name>A0A9P6TXN3_9FUNG</name>
<feature type="compositionally biased region" description="Low complexity" evidence="6">
    <location>
        <begin position="263"/>
        <end position="276"/>
    </location>
</feature>